<feature type="non-terminal residue" evidence="1">
    <location>
        <position position="62"/>
    </location>
</feature>
<keyword evidence="2" id="KW-1185">Reference proteome</keyword>
<evidence type="ECO:0000313" key="2">
    <source>
        <dbReference type="Proteomes" id="UP000276133"/>
    </source>
</evidence>
<dbReference type="Proteomes" id="UP000276133">
    <property type="component" value="Unassembled WGS sequence"/>
</dbReference>
<organism evidence="1 2">
    <name type="scientific">Brachionus plicatilis</name>
    <name type="common">Marine rotifer</name>
    <name type="synonym">Brachionus muelleri</name>
    <dbReference type="NCBI Taxonomy" id="10195"/>
    <lineage>
        <taxon>Eukaryota</taxon>
        <taxon>Metazoa</taxon>
        <taxon>Spiralia</taxon>
        <taxon>Gnathifera</taxon>
        <taxon>Rotifera</taxon>
        <taxon>Eurotatoria</taxon>
        <taxon>Monogononta</taxon>
        <taxon>Pseudotrocha</taxon>
        <taxon>Ploima</taxon>
        <taxon>Brachionidae</taxon>
        <taxon>Brachionus</taxon>
    </lineage>
</organism>
<dbReference type="SUPFAM" id="SSF47473">
    <property type="entry name" value="EF-hand"/>
    <property type="match status" value="1"/>
</dbReference>
<protein>
    <submittedName>
        <fullName evidence="1">Uncharacterized protein</fullName>
    </submittedName>
</protein>
<gene>
    <name evidence="1" type="ORF">BpHYR1_011513</name>
</gene>
<name>A0A3M7P7C5_BRAPC</name>
<reference evidence="1 2" key="1">
    <citation type="journal article" date="2018" name="Sci. Rep.">
        <title>Genomic signatures of local adaptation to the degree of environmental predictability in rotifers.</title>
        <authorList>
            <person name="Franch-Gras L."/>
            <person name="Hahn C."/>
            <person name="Garcia-Roger E.M."/>
            <person name="Carmona M.J."/>
            <person name="Serra M."/>
            <person name="Gomez A."/>
        </authorList>
    </citation>
    <scope>NUCLEOTIDE SEQUENCE [LARGE SCALE GENOMIC DNA]</scope>
    <source>
        <strain evidence="1">HYR1</strain>
    </source>
</reference>
<dbReference type="InterPro" id="IPR011992">
    <property type="entry name" value="EF-hand-dom_pair"/>
</dbReference>
<comment type="caution">
    <text evidence="1">The sequence shown here is derived from an EMBL/GenBank/DDBJ whole genome shotgun (WGS) entry which is preliminary data.</text>
</comment>
<sequence length="62" mass="7280">MLFPFCSKRLREVLVHQGKPDERLTDQEFNQVLEGAPMDNKGNMDYASFVHQNLFFSDHLHT</sequence>
<dbReference type="AlphaFoldDB" id="A0A3M7P7C5"/>
<dbReference type="EMBL" id="REGN01012853">
    <property type="protein sequence ID" value="RMZ94700.1"/>
    <property type="molecule type" value="Genomic_DNA"/>
</dbReference>
<evidence type="ECO:0000313" key="1">
    <source>
        <dbReference type="EMBL" id="RMZ94700.1"/>
    </source>
</evidence>
<proteinExistence type="predicted"/>
<accession>A0A3M7P7C5</accession>